<gene>
    <name evidence="1" type="ORF">FNK824_LOCUS28446</name>
</gene>
<comment type="caution">
    <text evidence="1">The sequence shown here is derived from an EMBL/GenBank/DDBJ whole genome shotgun (WGS) entry which is preliminary data.</text>
</comment>
<evidence type="ECO:0000313" key="1">
    <source>
        <dbReference type="EMBL" id="CAF4045950.1"/>
    </source>
</evidence>
<organism evidence="1 2">
    <name type="scientific">Rotaria sordida</name>
    <dbReference type="NCBI Taxonomy" id="392033"/>
    <lineage>
        <taxon>Eukaryota</taxon>
        <taxon>Metazoa</taxon>
        <taxon>Spiralia</taxon>
        <taxon>Gnathifera</taxon>
        <taxon>Rotifera</taxon>
        <taxon>Eurotatoria</taxon>
        <taxon>Bdelloidea</taxon>
        <taxon>Philodinida</taxon>
        <taxon>Philodinidae</taxon>
        <taxon>Rotaria</taxon>
    </lineage>
</organism>
<accession>A0A819RGZ5</accession>
<dbReference type="EMBL" id="CAJOBE010007793">
    <property type="protein sequence ID" value="CAF4045950.1"/>
    <property type="molecule type" value="Genomic_DNA"/>
</dbReference>
<dbReference type="AlphaFoldDB" id="A0A819RGZ5"/>
<sequence length="56" mass="6641">QSAMVTLLSFYFFPSPRQNGKSDPAPYDMYTSMQERIAEVRRFEGDKNYLTRRKKS</sequence>
<name>A0A819RGZ5_9BILA</name>
<proteinExistence type="predicted"/>
<protein>
    <submittedName>
        <fullName evidence="1">Uncharacterized protein</fullName>
    </submittedName>
</protein>
<dbReference type="Proteomes" id="UP000663874">
    <property type="component" value="Unassembled WGS sequence"/>
</dbReference>
<evidence type="ECO:0000313" key="2">
    <source>
        <dbReference type="Proteomes" id="UP000663874"/>
    </source>
</evidence>
<reference evidence="1" key="1">
    <citation type="submission" date="2021-02" db="EMBL/GenBank/DDBJ databases">
        <authorList>
            <person name="Nowell W R."/>
        </authorList>
    </citation>
    <scope>NUCLEOTIDE SEQUENCE</scope>
</reference>
<feature type="non-terminal residue" evidence="1">
    <location>
        <position position="1"/>
    </location>
</feature>